<protein>
    <submittedName>
        <fullName evidence="4">Glutathione S-transferase family protein</fullName>
    </submittedName>
</protein>
<evidence type="ECO:0000313" key="4">
    <source>
        <dbReference type="EMBL" id="MDY0872103.1"/>
    </source>
</evidence>
<dbReference type="InterPro" id="IPR036249">
    <property type="entry name" value="Thioredoxin-like_sf"/>
</dbReference>
<dbReference type="PANTHER" id="PTHR43969:SF9">
    <property type="entry name" value="GLUTATHIONE S TRANSFERASE D10, ISOFORM A-RELATED"/>
    <property type="match status" value="1"/>
</dbReference>
<dbReference type="InterPro" id="IPR004046">
    <property type="entry name" value="GST_C"/>
</dbReference>
<proteinExistence type="predicted"/>
<organism evidence="4 5">
    <name type="scientific">Dongia rigui</name>
    <dbReference type="NCBI Taxonomy" id="940149"/>
    <lineage>
        <taxon>Bacteria</taxon>
        <taxon>Pseudomonadati</taxon>
        <taxon>Pseudomonadota</taxon>
        <taxon>Alphaproteobacteria</taxon>
        <taxon>Rhodospirillales</taxon>
        <taxon>Dongiaceae</taxon>
        <taxon>Dongia</taxon>
    </lineage>
</organism>
<dbReference type="Gene3D" id="1.20.1050.10">
    <property type="match status" value="1"/>
</dbReference>
<dbReference type="PROSITE" id="PS50404">
    <property type="entry name" value="GST_NTER"/>
    <property type="match status" value="1"/>
</dbReference>
<feature type="domain" description="GST N-terminal" evidence="2">
    <location>
        <begin position="1"/>
        <end position="79"/>
    </location>
</feature>
<evidence type="ECO:0000259" key="2">
    <source>
        <dbReference type="PROSITE" id="PS50404"/>
    </source>
</evidence>
<dbReference type="Pfam" id="PF00043">
    <property type="entry name" value="GST_C"/>
    <property type="match status" value="1"/>
</dbReference>
<comment type="subunit">
    <text evidence="1">Homodimer.</text>
</comment>
<dbReference type="EMBL" id="JAXCLX010000001">
    <property type="protein sequence ID" value="MDY0872103.1"/>
    <property type="molecule type" value="Genomic_DNA"/>
</dbReference>
<sequence length="222" mass="25221">MRSLHHFSLQPQSRRVRIQLREKKLDFDPIAEKPWERREGLLALNPACETPILVEENGAVIAGAYAIGEYLEEAYVEGPLLGRSPAHRAEVRRLVAWFDGKFEREVTQNLLHEKMVKRLLGQGGPDSGAIRAGKANIRVHLDYISWLSDRRNWLAGDDFSLADIAAAAQISAIDYLGDVAWDQHREAAEWYARVKSRPSFRQILADTWPGTQPPPHYADLDF</sequence>
<dbReference type="Proteomes" id="UP001271769">
    <property type="component" value="Unassembled WGS sequence"/>
</dbReference>
<evidence type="ECO:0000259" key="3">
    <source>
        <dbReference type="PROSITE" id="PS50405"/>
    </source>
</evidence>
<dbReference type="RefSeq" id="WP_320500521.1">
    <property type="nucleotide sequence ID" value="NZ_JAXCLX010000001.1"/>
</dbReference>
<dbReference type="SUPFAM" id="SSF52833">
    <property type="entry name" value="Thioredoxin-like"/>
    <property type="match status" value="1"/>
</dbReference>
<dbReference type="CDD" id="cd00299">
    <property type="entry name" value="GST_C_family"/>
    <property type="match status" value="1"/>
</dbReference>
<dbReference type="PANTHER" id="PTHR43969">
    <property type="entry name" value="GLUTATHIONE S TRANSFERASE D10, ISOFORM A-RELATED"/>
    <property type="match status" value="1"/>
</dbReference>
<comment type="caution">
    <text evidence="4">The sequence shown here is derived from an EMBL/GenBank/DDBJ whole genome shotgun (WGS) entry which is preliminary data.</text>
</comment>
<keyword evidence="5" id="KW-1185">Reference proteome</keyword>
<dbReference type="SFLD" id="SFLDS00019">
    <property type="entry name" value="Glutathione_Transferase_(cytos"/>
    <property type="match status" value="1"/>
</dbReference>
<dbReference type="PROSITE" id="PS50405">
    <property type="entry name" value="GST_CTER"/>
    <property type="match status" value="1"/>
</dbReference>
<dbReference type="Gene3D" id="3.40.30.10">
    <property type="entry name" value="Glutaredoxin"/>
    <property type="match status" value="1"/>
</dbReference>
<feature type="domain" description="GST C-terminal" evidence="3">
    <location>
        <begin position="84"/>
        <end position="217"/>
    </location>
</feature>
<gene>
    <name evidence="4" type="ORF">SMD31_09220</name>
</gene>
<evidence type="ECO:0000256" key="1">
    <source>
        <dbReference type="ARBA" id="ARBA00011738"/>
    </source>
</evidence>
<dbReference type="InterPro" id="IPR010987">
    <property type="entry name" value="Glutathione-S-Trfase_C-like"/>
</dbReference>
<name>A0ABU5DZP0_9PROT</name>
<evidence type="ECO:0000313" key="5">
    <source>
        <dbReference type="Proteomes" id="UP001271769"/>
    </source>
</evidence>
<dbReference type="InterPro" id="IPR040079">
    <property type="entry name" value="Glutathione_S-Trfase"/>
</dbReference>
<reference evidence="4 5" key="1">
    <citation type="journal article" date="2013" name="Antonie Van Leeuwenhoek">
        <title>Dongia rigui sp. nov., isolated from freshwater of a large wetland in Korea.</title>
        <authorList>
            <person name="Baik K.S."/>
            <person name="Hwang Y.M."/>
            <person name="Choi J.S."/>
            <person name="Kwon J."/>
            <person name="Seong C.N."/>
        </authorList>
    </citation>
    <scope>NUCLEOTIDE SEQUENCE [LARGE SCALE GENOMIC DNA]</scope>
    <source>
        <strain evidence="4 5">04SU4-P</strain>
    </source>
</reference>
<dbReference type="SFLD" id="SFLDG00358">
    <property type="entry name" value="Main_(cytGST)"/>
    <property type="match status" value="1"/>
</dbReference>
<accession>A0ABU5DZP0</accession>
<dbReference type="InterPro" id="IPR036282">
    <property type="entry name" value="Glutathione-S-Trfase_C_sf"/>
</dbReference>
<dbReference type="InterPro" id="IPR004045">
    <property type="entry name" value="Glutathione_S-Trfase_N"/>
</dbReference>
<dbReference type="Pfam" id="PF13409">
    <property type="entry name" value="GST_N_2"/>
    <property type="match status" value="1"/>
</dbReference>
<dbReference type="SUPFAM" id="SSF47616">
    <property type="entry name" value="GST C-terminal domain-like"/>
    <property type="match status" value="1"/>
</dbReference>